<dbReference type="Gene3D" id="1.20.120.30">
    <property type="entry name" value="Aspartate receptor, ligand-binding domain"/>
    <property type="match status" value="1"/>
</dbReference>
<dbReference type="FunFam" id="3.30.70.270:FF:000001">
    <property type="entry name" value="Diguanylate cyclase domain protein"/>
    <property type="match status" value="1"/>
</dbReference>
<organism evidence="5 6">
    <name type="scientific">Marivibrio halodurans</name>
    <dbReference type="NCBI Taxonomy" id="2039722"/>
    <lineage>
        <taxon>Bacteria</taxon>
        <taxon>Pseudomonadati</taxon>
        <taxon>Pseudomonadota</taxon>
        <taxon>Alphaproteobacteria</taxon>
        <taxon>Rhodospirillales</taxon>
        <taxon>Rhodospirillaceae</taxon>
        <taxon>Marivibrio</taxon>
    </lineage>
</organism>
<dbReference type="NCBIfam" id="TIGR00254">
    <property type="entry name" value="GGDEF"/>
    <property type="match status" value="1"/>
</dbReference>
<dbReference type="EC" id="2.7.7.65" evidence="1"/>
<evidence type="ECO:0000313" key="5">
    <source>
        <dbReference type="EMBL" id="MBP5856044.1"/>
    </source>
</evidence>
<dbReference type="PANTHER" id="PTHR45138:SF9">
    <property type="entry name" value="DIGUANYLATE CYCLASE DGCM-RELATED"/>
    <property type="match status" value="1"/>
</dbReference>
<keyword evidence="5" id="KW-0808">Transferase</keyword>
<keyword evidence="5" id="KW-0548">Nucleotidyltransferase</keyword>
<comment type="catalytic activity">
    <reaction evidence="2">
        <text>2 GTP = 3',3'-c-di-GMP + 2 diphosphate</text>
        <dbReference type="Rhea" id="RHEA:24898"/>
        <dbReference type="ChEBI" id="CHEBI:33019"/>
        <dbReference type="ChEBI" id="CHEBI:37565"/>
        <dbReference type="ChEBI" id="CHEBI:58805"/>
        <dbReference type="EC" id="2.7.7.65"/>
    </reaction>
</comment>
<evidence type="ECO:0000256" key="1">
    <source>
        <dbReference type="ARBA" id="ARBA00012528"/>
    </source>
</evidence>
<dbReference type="InterPro" id="IPR000160">
    <property type="entry name" value="GGDEF_dom"/>
</dbReference>
<dbReference type="CDD" id="cd01949">
    <property type="entry name" value="GGDEF"/>
    <property type="match status" value="1"/>
</dbReference>
<dbReference type="GO" id="GO:0043709">
    <property type="term" value="P:cell adhesion involved in single-species biofilm formation"/>
    <property type="evidence" value="ECO:0007669"/>
    <property type="project" value="TreeGrafter"/>
</dbReference>
<dbReference type="Proteomes" id="UP000672602">
    <property type="component" value="Unassembled WGS sequence"/>
</dbReference>
<dbReference type="GO" id="GO:0052621">
    <property type="term" value="F:diguanylate cyclase activity"/>
    <property type="evidence" value="ECO:0007669"/>
    <property type="project" value="UniProtKB-EC"/>
</dbReference>
<dbReference type="InterPro" id="IPR043128">
    <property type="entry name" value="Rev_trsase/Diguanyl_cyclase"/>
</dbReference>
<dbReference type="InterPro" id="IPR050469">
    <property type="entry name" value="Diguanylate_Cyclase"/>
</dbReference>
<dbReference type="PROSITE" id="PS50887">
    <property type="entry name" value="GGDEF"/>
    <property type="match status" value="1"/>
</dbReference>
<comment type="caution">
    <text evidence="5">The sequence shown here is derived from an EMBL/GenBank/DDBJ whole genome shotgun (WGS) entry which is preliminary data.</text>
</comment>
<dbReference type="SUPFAM" id="SSF55073">
    <property type="entry name" value="Nucleotide cyclase"/>
    <property type="match status" value="1"/>
</dbReference>
<dbReference type="SMART" id="SM00267">
    <property type="entry name" value="GGDEF"/>
    <property type="match status" value="1"/>
</dbReference>
<evidence type="ECO:0000256" key="3">
    <source>
        <dbReference type="SAM" id="MobiDB-lite"/>
    </source>
</evidence>
<dbReference type="EMBL" id="JAGMWN010000001">
    <property type="protein sequence ID" value="MBP5856044.1"/>
    <property type="molecule type" value="Genomic_DNA"/>
</dbReference>
<keyword evidence="6" id="KW-1185">Reference proteome</keyword>
<dbReference type="NCBIfam" id="NF007380">
    <property type="entry name" value="PRK09894.1"/>
    <property type="match status" value="1"/>
</dbReference>
<evidence type="ECO:0000259" key="4">
    <source>
        <dbReference type="PROSITE" id="PS50887"/>
    </source>
</evidence>
<accession>A0A8J7S3J7</accession>
<proteinExistence type="predicted"/>
<reference evidence="5" key="1">
    <citation type="submission" date="2021-04" db="EMBL/GenBank/DDBJ databases">
        <authorList>
            <person name="Zhang D.-C."/>
        </authorList>
    </citation>
    <scope>NUCLEOTIDE SEQUENCE</scope>
    <source>
        <strain evidence="5">CGMCC 1.15697</strain>
    </source>
</reference>
<dbReference type="RefSeq" id="WP_210680595.1">
    <property type="nucleotide sequence ID" value="NZ_JAGMWN010000001.1"/>
</dbReference>
<dbReference type="InterPro" id="IPR029787">
    <property type="entry name" value="Nucleotide_cyclase"/>
</dbReference>
<dbReference type="GO" id="GO:1902201">
    <property type="term" value="P:negative regulation of bacterial-type flagellum-dependent cell motility"/>
    <property type="evidence" value="ECO:0007669"/>
    <property type="project" value="TreeGrafter"/>
</dbReference>
<dbReference type="PANTHER" id="PTHR45138">
    <property type="entry name" value="REGULATORY COMPONENTS OF SENSORY TRANSDUCTION SYSTEM"/>
    <property type="match status" value="1"/>
</dbReference>
<protein>
    <recommendedName>
        <fullName evidence="1">diguanylate cyclase</fullName>
        <ecNumber evidence="1">2.7.7.65</ecNumber>
    </recommendedName>
</protein>
<evidence type="ECO:0000256" key="2">
    <source>
        <dbReference type="ARBA" id="ARBA00034247"/>
    </source>
</evidence>
<dbReference type="Pfam" id="PF00990">
    <property type="entry name" value="GGDEF"/>
    <property type="match status" value="1"/>
</dbReference>
<gene>
    <name evidence="5" type="ORF">KAJ83_03425</name>
</gene>
<name>A0A8J7S3J7_9PROT</name>
<sequence>MNKREQGCQPADQSRPEDLDANDVLAAVDDALDEHARWLNRWHRALVCRIEPEPDLLDEDRVLYSRFGMWYLAHADDPLLRQSAVSELWKSYRSLHELARLLAERARADRPVPVGEYDELVARADAFRGRARRLRDAFGKAVSTLDPLTGLSTRAGMMAEVETAYRRGTDTGHGGKGLAIGLCDIDHFKAINDAHGHGVGDEVLRAVAGRFVSRLRPTDTIYRYGGEEFLVCLPNAGEETARDVLERLRRALEERPIGLDKGGAIEVRASFGLAVADRAAPLKTVIERADEALYRSKDTGRNRITCWRPGLSSDLSPEFSKEGGRSMR</sequence>
<feature type="region of interest" description="Disordered" evidence="3">
    <location>
        <begin position="1"/>
        <end position="20"/>
    </location>
</feature>
<dbReference type="AlphaFoldDB" id="A0A8J7S3J7"/>
<dbReference type="Gene3D" id="3.30.70.270">
    <property type="match status" value="1"/>
</dbReference>
<evidence type="ECO:0000313" key="6">
    <source>
        <dbReference type="Proteomes" id="UP000672602"/>
    </source>
</evidence>
<feature type="domain" description="GGDEF" evidence="4">
    <location>
        <begin position="176"/>
        <end position="309"/>
    </location>
</feature>
<dbReference type="GO" id="GO:0005886">
    <property type="term" value="C:plasma membrane"/>
    <property type="evidence" value="ECO:0007669"/>
    <property type="project" value="TreeGrafter"/>
</dbReference>